<comment type="caution">
    <text evidence="2">The sequence shown here is derived from an EMBL/GenBank/DDBJ whole genome shotgun (WGS) entry which is preliminary data.</text>
</comment>
<protein>
    <submittedName>
        <fullName evidence="2">Uncharacterized protein</fullName>
    </submittedName>
</protein>
<organism evidence="2 3">
    <name type="scientific">Pseudomonas jessenii</name>
    <dbReference type="NCBI Taxonomy" id="77298"/>
    <lineage>
        <taxon>Bacteria</taxon>
        <taxon>Pseudomonadati</taxon>
        <taxon>Pseudomonadota</taxon>
        <taxon>Gammaproteobacteria</taxon>
        <taxon>Pseudomonadales</taxon>
        <taxon>Pseudomonadaceae</taxon>
        <taxon>Pseudomonas</taxon>
    </lineage>
</organism>
<proteinExistence type="predicted"/>
<accession>A0A370S7K8</accession>
<evidence type="ECO:0000313" key="2">
    <source>
        <dbReference type="EMBL" id="RDL15766.1"/>
    </source>
</evidence>
<dbReference type="Proteomes" id="UP000255365">
    <property type="component" value="Unassembled WGS sequence"/>
</dbReference>
<feature type="chain" id="PRO_5016970156" evidence="1">
    <location>
        <begin position="20"/>
        <end position="146"/>
    </location>
</feature>
<dbReference type="RefSeq" id="WP_042560940.1">
    <property type="nucleotide sequence ID" value="NZ_QRAV01000015.1"/>
</dbReference>
<dbReference type="PROSITE" id="PS51257">
    <property type="entry name" value="PROKAR_LIPOPROTEIN"/>
    <property type="match status" value="1"/>
</dbReference>
<reference evidence="2 3" key="1">
    <citation type="submission" date="2018-07" db="EMBL/GenBank/DDBJ databases">
        <title>Genome sequencing of rice bacterial endophytes.</title>
        <authorList>
            <person name="Venturi V."/>
        </authorList>
    </citation>
    <scope>NUCLEOTIDE SEQUENCE [LARGE SCALE GENOMIC DNA]</scope>
    <source>
        <strain evidence="2 3">E2333</strain>
    </source>
</reference>
<feature type="signal peptide" evidence="1">
    <location>
        <begin position="1"/>
        <end position="19"/>
    </location>
</feature>
<evidence type="ECO:0000313" key="3">
    <source>
        <dbReference type="Proteomes" id="UP000255365"/>
    </source>
</evidence>
<dbReference type="AlphaFoldDB" id="A0A370S7K8"/>
<dbReference type="EMBL" id="QRAV01000015">
    <property type="protein sequence ID" value="RDL15766.1"/>
    <property type="molecule type" value="Genomic_DNA"/>
</dbReference>
<keyword evidence="1" id="KW-0732">Signal</keyword>
<gene>
    <name evidence="2" type="ORF">DEU51_11526</name>
</gene>
<sequence>MTRMAAVFTLLSCMASASALGASSCPFPEGMQASIGASKQVIEARHAGVAKDDLLTRMSPGLNGQMSQLLNNIVDEVYDHPALLPEVYAAYRFEHCFVSQQHAEQVAAMKFADAYPLLKKCEQLHPEGTRPPCAMRVVHTVTGIPE</sequence>
<evidence type="ECO:0000256" key="1">
    <source>
        <dbReference type="SAM" id="SignalP"/>
    </source>
</evidence>
<name>A0A370S7K8_PSEJE</name>